<evidence type="ECO:0000313" key="3">
    <source>
        <dbReference type="Proteomes" id="UP001409585"/>
    </source>
</evidence>
<proteinExistence type="predicted"/>
<dbReference type="InterPro" id="IPR037523">
    <property type="entry name" value="VOC_core"/>
</dbReference>
<dbReference type="SUPFAM" id="SSF54593">
    <property type="entry name" value="Glyoxalase/Bleomycin resistance protein/Dihydroxybiphenyl dioxygenase"/>
    <property type="match status" value="1"/>
</dbReference>
<dbReference type="InterPro" id="IPR004360">
    <property type="entry name" value="Glyas_Fos-R_dOase_dom"/>
</dbReference>
<dbReference type="PANTHER" id="PTHR33993:SF2">
    <property type="entry name" value="VOC DOMAIN-CONTAINING PROTEIN"/>
    <property type="match status" value="1"/>
</dbReference>
<dbReference type="Gene3D" id="3.10.180.10">
    <property type="entry name" value="2,3-Dihydroxybiphenyl 1,2-Dioxygenase, domain 1"/>
    <property type="match status" value="1"/>
</dbReference>
<gene>
    <name evidence="2" type="ORF">GCM10025791_47180</name>
</gene>
<dbReference type="PANTHER" id="PTHR33993">
    <property type="entry name" value="GLYOXALASE-RELATED"/>
    <property type="match status" value="1"/>
</dbReference>
<dbReference type="EMBL" id="BAABLX010000079">
    <property type="protein sequence ID" value="GAA4960427.1"/>
    <property type="molecule type" value="Genomic_DNA"/>
</dbReference>
<comment type="caution">
    <text evidence="2">The sequence shown here is derived from an EMBL/GenBank/DDBJ whole genome shotgun (WGS) entry which is preliminary data.</text>
</comment>
<organism evidence="2 3">
    <name type="scientific">Halioxenophilus aromaticivorans</name>
    <dbReference type="NCBI Taxonomy" id="1306992"/>
    <lineage>
        <taxon>Bacteria</taxon>
        <taxon>Pseudomonadati</taxon>
        <taxon>Pseudomonadota</taxon>
        <taxon>Gammaproteobacteria</taxon>
        <taxon>Alteromonadales</taxon>
        <taxon>Alteromonadaceae</taxon>
        <taxon>Halioxenophilus</taxon>
    </lineage>
</organism>
<accession>A0AAV3U9R6</accession>
<sequence length="129" mass="13850">MDSNAVCWFEIYVDDMERAKAFYEQVLEVELTRLDVPGEGGDCPQPEMWAFPMGQRPGASGALCKMKGVSAGGNSTLVYFDTEDCSKPGAKVEAAGGKLQVPKMSIGDHGHICVAEDTEGNMIGFHSLS</sequence>
<keyword evidence="3" id="KW-1185">Reference proteome</keyword>
<dbReference type="PROSITE" id="PS51819">
    <property type="entry name" value="VOC"/>
    <property type="match status" value="1"/>
</dbReference>
<reference evidence="3" key="1">
    <citation type="journal article" date="2019" name="Int. J. Syst. Evol. Microbiol.">
        <title>The Global Catalogue of Microorganisms (GCM) 10K type strain sequencing project: providing services to taxonomists for standard genome sequencing and annotation.</title>
        <authorList>
            <consortium name="The Broad Institute Genomics Platform"/>
            <consortium name="The Broad Institute Genome Sequencing Center for Infectious Disease"/>
            <person name="Wu L."/>
            <person name="Ma J."/>
        </authorList>
    </citation>
    <scope>NUCLEOTIDE SEQUENCE [LARGE SCALE GENOMIC DNA]</scope>
    <source>
        <strain evidence="3">JCM 19134</strain>
    </source>
</reference>
<evidence type="ECO:0000259" key="1">
    <source>
        <dbReference type="PROSITE" id="PS51819"/>
    </source>
</evidence>
<dbReference type="AlphaFoldDB" id="A0AAV3U9R6"/>
<dbReference type="InterPro" id="IPR052164">
    <property type="entry name" value="Anthracycline_SecMetBiosynth"/>
</dbReference>
<dbReference type="CDD" id="cd07247">
    <property type="entry name" value="SgaA_N_like"/>
    <property type="match status" value="1"/>
</dbReference>
<dbReference type="InterPro" id="IPR029068">
    <property type="entry name" value="Glyas_Bleomycin-R_OHBP_Dase"/>
</dbReference>
<name>A0AAV3U9R6_9ALTE</name>
<dbReference type="Proteomes" id="UP001409585">
    <property type="component" value="Unassembled WGS sequence"/>
</dbReference>
<feature type="domain" description="VOC" evidence="1">
    <location>
        <begin position="5"/>
        <end position="128"/>
    </location>
</feature>
<evidence type="ECO:0000313" key="2">
    <source>
        <dbReference type="EMBL" id="GAA4960427.1"/>
    </source>
</evidence>
<dbReference type="RefSeq" id="WP_345427857.1">
    <property type="nucleotide sequence ID" value="NZ_AP031496.1"/>
</dbReference>
<protein>
    <submittedName>
        <fullName evidence="2">VOC family protein</fullName>
    </submittedName>
</protein>
<dbReference type="Pfam" id="PF00903">
    <property type="entry name" value="Glyoxalase"/>
    <property type="match status" value="1"/>
</dbReference>